<reference evidence="1" key="1">
    <citation type="submission" date="2023-12" db="EMBL/GenBank/DDBJ databases">
        <title>Diversity of Rhizobium in root nodule of phaseolus vulgaris.</title>
        <authorList>
            <person name="Wang H."/>
        </authorList>
    </citation>
    <scope>NUCLEOTIDE SEQUENCE</scope>
    <source>
        <strain evidence="1">MJ31</strain>
    </source>
</reference>
<keyword evidence="2" id="KW-1185">Reference proteome</keyword>
<comment type="caution">
    <text evidence="1">The sequence shown here is derived from an EMBL/GenBank/DDBJ whole genome shotgun (WGS) entry which is preliminary data.</text>
</comment>
<organism evidence="1 2">
    <name type="scientific">Rhizobium mulingense</name>
    <dbReference type="NCBI Taxonomy" id="3031128"/>
    <lineage>
        <taxon>Bacteria</taxon>
        <taxon>Pseudomonadati</taxon>
        <taxon>Pseudomonadota</taxon>
        <taxon>Alphaproteobacteria</taxon>
        <taxon>Hyphomicrobiales</taxon>
        <taxon>Rhizobiaceae</taxon>
        <taxon>Rhizobium/Agrobacterium group</taxon>
        <taxon>Rhizobium</taxon>
    </lineage>
</organism>
<evidence type="ECO:0000313" key="2">
    <source>
        <dbReference type="Proteomes" id="UP001304050"/>
    </source>
</evidence>
<dbReference type="EMBL" id="JAYESG010000006">
    <property type="protein sequence ID" value="MEA3518323.1"/>
    <property type="molecule type" value="Genomic_DNA"/>
</dbReference>
<name>A0ACC6MY67_9HYPH</name>
<dbReference type="Proteomes" id="UP001304050">
    <property type="component" value="Unassembled WGS sequence"/>
</dbReference>
<protein>
    <submittedName>
        <fullName evidence="1">Uncharacterized protein</fullName>
    </submittedName>
</protein>
<sequence length="188" mass="21105">MSHYDVDIHRKRFAAWAAVTAARASKKCRFTRSEGLLIIERSELSKFVQWADLPSHNFDKAHRALRAAVCHAAIGVLKIDPERFTHGVAAKLINVYLKSMFLSGAGLEAADSQTQSKVNALHPPIDRLLLTSLASKDIGGNADFWRQQFSKGWSNFSSDDYENTIDKIRLVTNGALWKIEEHWLGPTE</sequence>
<accession>A0ACC6MY67</accession>
<evidence type="ECO:0000313" key="1">
    <source>
        <dbReference type="EMBL" id="MEA3518323.1"/>
    </source>
</evidence>
<proteinExistence type="predicted"/>
<gene>
    <name evidence="1" type="ORF">U8465_14520</name>
</gene>